<gene>
    <name evidence="1" type="ORF">V1517DRAFT_375804</name>
</gene>
<accession>A0ACC3TH75</accession>
<comment type="caution">
    <text evidence="1">The sequence shown here is derived from an EMBL/GenBank/DDBJ whole genome shotgun (WGS) entry which is preliminary data.</text>
</comment>
<protein>
    <submittedName>
        <fullName evidence="1">Uncharacterized protein</fullName>
    </submittedName>
</protein>
<proteinExistence type="predicted"/>
<dbReference type="Proteomes" id="UP001489719">
    <property type="component" value="Unassembled WGS sequence"/>
</dbReference>
<dbReference type="EMBL" id="MU970138">
    <property type="protein sequence ID" value="KAK9320231.1"/>
    <property type="molecule type" value="Genomic_DNA"/>
</dbReference>
<organism evidence="1 2">
    <name type="scientific">Lipomyces orientalis</name>
    <dbReference type="NCBI Taxonomy" id="1233043"/>
    <lineage>
        <taxon>Eukaryota</taxon>
        <taxon>Fungi</taxon>
        <taxon>Dikarya</taxon>
        <taxon>Ascomycota</taxon>
        <taxon>Saccharomycotina</taxon>
        <taxon>Lipomycetes</taxon>
        <taxon>Lipomycetales</taxon>
        <taxon>Lipomycetaceae</taxon>
        <taxon>Lipomyces</taxon>
    </lineage>
</organism>
<evidence type="ECO:0000313" key="1">
    <source>
        <dbReference type="EMBL" id="KAK9320231.1"/>
    </source>
</evidence>
<name>A0ACC3TH75_9ASCO</name>
<keyword evidence="2" id="KW-1185">Reference proteome</keyword>
<reference evidence="2" key="1">
    <citation type="journal article" date="2024" name="Front. Bioeng. Biotechnol.">
        <title>Genome-scale model development and genomic sequencing of the oleaginous clade Lipomyces.</title>
        <authorList>
            <person name="Czajka J.J."/>
            <person name="Han Y."/>
            <person name="Kim J."/>
            <person name="Mondo S.J."/>
            <person name="Hofstad B.A."/>
            <person name="Robles A."/>
            <person name="Haridas S."/>
            <person name="Riley R."/>
            <person name="LaButti K."/>
            <person name="Pangilinan J."/>
            <person name="Andreopoulos W."/>
            <person name="Lipzen A."/>
            <person name="Yan J."/>
            <person name="Wang M."/>
            <person name="Ng V."/>
            <person name="Grigoriev I.V."/>
            <person name="Spatafora J.W."/>
            <person name="Magnuson J.K."/>
            <person name="Baker S.E."/>
            <person name="Pomraning K.R."/>
        </authorList>
    </citation>
    <scope>NUCLEOTIDE SEQUENCE [LARGE SCALE GENOMIC DNA]</scope>
    <source>
        <strain evidence="2">CBS 10300</strain>
    </source>
</reference>
<sequence>MKWTGGSGNDCHFSNAIILKSRESKILCQQLTVEQQTTIRPYFVPPSSRISCTRAYSDLLAGISIGESGERGRLTVSSNSESSIRVRWRKCSHRQDYLNGSRGQVLAIYSLLRDLITPCAWYISMSIDRSHSLDGDGCYRTSQLSGWRDVKRSDRFQSRYKIARIQNVEIYDRGQTFVDLDSDCTAAAIKSSRTSPRNCNAYSCRAAPGHAAADYLMGWFRLTVAYNDSN</sequence>
<evidence type="ECO:0000313" key="2">
    <source>
        <dbReference type="Proteomes" id="UP001489719"/>
    </source>
</evidence>